<dbReference type="HAMAP" id="MF_00210">
    <property type="entry name" value="EPSP_synth"/>
    <property type="match status" value="1"/>
</dbReference>
<keyword evidence="5 7" id="KW-0057">Aromatic amino acid biosynthesis</keyword>
<evidence type="ECO:0000313" key="9">
    <source>
        <dbReference type="EMBL" id="VFJ12441.1"/>
    </source>
</evidence>
<feature type="binding site" evidence="7">
    <location>
        <position position="25"/>
    </location>
    <ligand>
        <name>3-phosphoshikimate</name>
        <dbReference type="ChEBI" id="CHEBI:145989"/>
    </ligand>
</feature>
<feature type="binding site" evidence="7">
    <location>
        <position position="101"/>
    </location>
    <ligand>
        <name>phosphoenolpyruvate</name>
        <dbReference type="ChEBI" id="CHEBI:58702"/>
    </ligand>
</feature>
<protein>
    <recommendedName>
        <fullName evidence="7">3-phosphoshikimate 1-carboxyvinyltransferase</fullName>
        <ecNumber evidence="7">2.5.1.19</ecNumber>
    </recommendedName>
    <alternativeName>
        <fullName evidence="7">5-enolpyruvylshikimate-3-phosphate synthase</fullName>
        <shortName evidence="7">EPSP synthase</shortName>
        <shortName evidence="7">EPSPS</shortName>
    </alternativeName>
</protein>
<comment type="subcellular location">
    <subcellularLocation>
        <location evidence="7">Cytoplasm</location>
    </subcellularLocation>
</comment>
<dbReference type="PANTHER" id="PTHR21090:SF5">
    <property type="entry name" value="PENTAFUNCTIONAL AROM POLYPEPTIDE"/>
    <property type="match status" value="1"/>
</dbReference>
<dbReference type="GeneID" id="39419712"/>
<name>A0A484IBP3_9ARCH</name>
<feature type="domain" description="Enolpyruvate transferase" evidence="8">
    <location>
        <begin position="248"/>
        <end position="453"/>
    </location>
</feature>
<dbReference type="GO" id="GO:0005737">
    <property type="term" value="C:cytoplasm"/>
    <property type="evidence" value="ECO:0007669"/>
    <property type="project" value="UniProtKB-SubCell"/>
</dbReference>
<feature type="binding site" evidence="7">
    <location>
        <position position="419"/>
    </location>
    <ligand>
        <name>phosphoenolpyruvate</name>
        <dbReference type="ChEBI" id="CHEBI:58702"/>
    </ligand>
</feature>
<dbReference type="PIRSF" id="PIRSF000505">
    <property type="entry name" value="EPSPS"/>
    <property type="match status" value="1"/>
</dbReference>
<evidence type="ECO:0000313" key="10">
    <source>
        <dbReference type="Proteomes" id="UP000294299"/>
    </source>
</evidence>
<comment type="pathway">
    <text evidence="1">Metabolic intermediate biosynthesis; chorismate biosynthesis; chorismate from D-erythrose 4-phosphate and phosphoenolpyruvate: step 6/7.</text>
</comment>
<evidence type="ECO:0000256" key="7">
    <source>
        <dbReference type="HAMAP-Rule" id="MF_00210"/>
    </source>
</evidence>
<keyword evidence="10" id="KW-1185">Reference proteome</keyword>
<feature type="binding site" evidence="7">
    <location>
        <position position="346"/>
    </location>
    <ligand>
        <name>3-phosphoshikimate</name>
        <dbReference type="ChEBI" id="CHEBI:145989"/>
    </ligand>
</feature>
<keyword evidence="4 7" id="KW-0808">Transferase</keyword>
<keyword evidence="3 7" id="KW-0028">Amino-acid biosynthesis</keyword>
<organism evidence="9 10">
    <name type="scientific">Candidatus Nitrosocosmicus franklandianus</name>
    <dbReference type="NCBI Taxonomy" id="1798806"/>
    <lineage>
        <taxon>Archaea</taxon>
        <taxon>Nitrososphaerota</taxon>
        <taxon>Nitrososphaeria</taxon>
        <taxon>Nitrososphaerales</taxon>
        <taxon>Nitrososphaeraceae</taxon>
        <taxon>Candidatus Nitrosocosmicus</taxon>
    </lineage>
</organism>
<dbReference type="EC" id="2.5.1.19" evidence="7"/>
<feature type="active site" description="Proton acceptor" evidence="7">
    <location>
        <position position="346"/>
    </location>
</feature>
<feature type="binding site" evidence="7">
    <location>
        <position position="20"/>
    </location>
    <ligand>
        <name>phosphoenolpyruvate</name>
        <dbReference type="ChEBI" id="CHEBI:58702"/>
    </ligand>
</feature>
<feature type="binding site" evidence="7">
    <location>
        <position position="178"/>
    </location>
    <ligand>
        <name>3-phosphoshikimate</name>
        <dbReference type="ChEBI" id="CHEBI:145989"/>
    </ligand>
</feature>
<dbReference type="GO" id="GO:0009423">
    <property type="term" value="P:chorismate biosynthetic process"/>
    <property type="evidence" value="ECO:0007669"/>
    <property type="project" value="UniProtKB-UniRule"/>
</dbReference>
<reference evidence="9 10" key="1">
    <citation type="submission" date="2019-02" db="EMBL/GenBank/DDBJ databases">
        <authorList>
            <person name="Lehtovirta-Morley E L."/>
        </authorList>
    </citation>
    <scope>NUCLEOTIDE SEQUENCE [LARGE SCALE GENOMIC DNA]</scope>
    <source>
        <strain evidence="9">NFRAN1</strain>
    </source>
</reference>
<evidence type="ECO:0000256" key="1">
    <source>
        <dbReference type="ARBA" id="ARBA00004811"/>
    </source>
</evidence>
<evidence type="ECO:0000256" key="3">
    <source>
        <dbReference type="ARBA" id="ARBA00022605"/>
    </source>
</evidence>
<dbReference type="GO" id="GO:0009073">
    <property type="term" value="P:aromatic amino acid family biosynthetic process"/>
    <property type="evidence" value="ECO:0007669"/>
    <property type="project" value="UniProtKB-KW"/>
</dbReference>
<feature type="domain" description="Enolpyruvate transferase" evidence="8">
    <location>
        <begin position="7"/>
        <end position="224"/>
    </location>
</feature>
<feature type="binding site" evidence="7">
    <location>
        <position position="177"/>
    </location>
    <ligand>
        <name>3-phosphoshikimate</name>
        <dbReference type="ChEBI" id="CHEBI:145989"/>
    </ligand>
</feature>
<feature type="binding site" evidence="7">
    <location>
        <position position="204"/>
    </location>
    <ligand>
        <name>3-phosphoshikimate</name>
        <dbReference type="ChEBI" id="CHEBI:145989"/>
    </ligand>
</feature>
<dbReference type="Gene3D" id="3.65.10.10">
    <property type="entry name" value="Enolpyruvate transferase domain"/>
    <property type="match status" value="2"/>
</dbReference>
<dbReference type="OrthoDB" id="43788at2157"/>
<dbReference type="InterPro" id="IPR036968">
    <property type="entry name" value="Enolpyruvate_Tfrase_sf"/>
</dbReference>
<evidence type="ECO:0000256" key="4">
    <source>
        <dbReference type="ARBA" id="ARBA00022679"/>
    </source>
</evidence>
<accession>A0A484IBP3</accession>
<feature type="binding site" evidence="7">
    <location>
        <position position="20"/>
    </location>
    <ligand>
        <name>3-phosphoshikimate</name>
        <dbReference type="ChEBI" id="CHEBI:145989"/>
    </ligand>
</feature>
<feature type="binding site" evidence="7">
    <location>
        <position position="21"/>
    </location>
    <ligand>
        <name>3-phosphoshikimate</name>
        <dbReference type="ChEBI" id="CHEBI:145989"/>
    </ligand>
</feature>
<comment type="similarity">
    <text evidence="2 7">Belongs to the EPSP synthase family.</text>
</comment>
<dbReference type="Proteomes" id="UP000294299">
    <property type="component" value="Chromosome NFRAN"/>
</dbReference>
<dbReference type="AlphaFoldDB" id="A0A484IBP3"/>
<dbReference type="KEGG" id="nfn:NFRAN_0120"/>
<comment type="catalytic activity">
    <reaction evidence="6">
        <text>3-phosphoshikimate + phosphoenolpyruvate = 5-O-(1-carboxyvinyl)-3-phosphoshikimate + phosphate</text>
        <dbReference type="Rhea" id="RHEA:21256"/>
        <dbReference type="ChEBI" id="CHEBI:43474"/>
        <dbReference type="ChEBI" id="CHEBI:57701"/>
        <dbReference type="ChEBI" id="CHEBI:58702"/>
        <dbReference type="ChEBI" id="CHEBI:145989"/>
        <dbReference type="EC" id="2.5.1.19"/>
    </reaction>
    <physiologicalReaction direction="left-to-right" evidence="6">
        <dbReference type="Rhea" id="RHEA:21257"/>
    </physiologicalReaction>
</comment>
<feature type="binding site" evidence="7">
    <location>
        <position position="373"/>
    </location>
    <ligand>
        <name>3-phosphoshikimate</name>
        <dbReference type="ChEBI" id="CHEBI:145989"/>
    </ligand>
</feature>
<gene>
    <name evidence="7 9" type="primary">aroA</name>
    <name evidence="9" type="ORF">NFRAN_0120</name>
</gene>
<sequence length="466" mass="50374">MKIKVKKSSLEGEIQCPPSKSYTHRALVISSLAAGKSNLNNILISRDTNATINCCRMLGVNIVGKRDDVLSHNLKNVTVTSEGGSCGFITPNDVLQSDNSGTTIRLLTSVCALVSDGYSVLTGDDSLRRRPMGDLIKALNQLGVTCFSTNSNYFPPVIVKGGGIEGGITQISGQISSQFISSLLLSSIFSKKGTTIQVLGNQVSKPYIESTIHIMKYFGVDIINEINYSISENFAEAITEMESPKIANVVTEEYIVPPNLVYKAKDFDVPGDFSTASLLMAAAILTKGNLTIKGLNFDMPQGDMAIIDILRKMGCQVTIDRLRGSLNVEGNSKLQGGIFDLRKTPDLLPVLAILSLVAKGETHIHGISHARYKETDRVANIASQLRRFGAYIVEKEDSIIIKPPQQIRGASIESFKDHRLFMAFTIAGLATENSSVDGAESVDVSYPQFVSDLKRVGADIQTVGTS</sequence>
<proteinExistence type="inferred from homology"/>
<comment type="function">
    <text evidence="7">Catalyzes the transfer of the enolpyruvyl moiety of phosphoenolpyruvate (PEP) to the 5-hydroxyl of shikimate-3-phosphate (S3P) to produce enolpyruvyl shikimate-3-phosphate and inorganic phosphate.</text>
</comment>
<dbReference type="RefSeq" id="WP_134482578.1">
    <property type="nucleotide sequence ID" value="NZ_LR216287.1"/>
</dbReference>
<feature type="binding site" evidence="7">
    <location>
        <position position="178"/>
    </location>
    <ligand>
        <name>phosphoenolpyruvate</name>
        <dbReference type="ChEBI" id="CHEBI:58702"/>
    </ligand>
</feature>
<feature type="binding site" evidence="7">
    <location>
        <position position="130"/>
    </location>
    <ligand>
        <name>phosphoenolpyruvate</name>
        <dbReference type="ChEBI" id="CHEBI:58702"/>
    </ligand>
</feature>
<dbReference type="CDD" id="cd01556">
    <property type="entry name" value="EPSP_synthase"/>
    <property type="match status" value="1"/>
</dbReference>
<comment type="subunit">
    <text evidence="7">Monomer.</text>
</comment>
<comment type="caution">
    <text evidence="7">Lacks conserved residue(s) required for the propagation of feature annotation.</text>
</comment>
<dbReference type="EMBL" id="LR216287">
    <property type="protein sequence ID" value="VFJ12441.1"/>
    <property type="molecule type" value="Genomic_DNA"/>
</dbReference>
<dbReference type="PANTHER" id="PTHR21090">
    <property type="entry name" value="AROM/DEHYDROQUINATE SYNTHASE"/>
    <property type="match status" value="1"/>
</dbReference>
<dbReference type="GO" id="GO:0008652">
    <property type="term" value="P:amino acid biosynthetic process"/>
    <property type="evidence" value="ECO:0007669"/>
    <property type="project" value="UniProtKB-KW"/>
</dbReference>
<dbReference type="InterPro" id="IPR013792">
    <property type="entry name" value="RNA3'P_cycl/enolpyr_Trfase_a/b"/>
</dbReference>
<evidence type="ECO:0000256" key="2">
    <source>
        <dbReference type="ARBA" id="ARBA00009948"/>
    </source>
</evidence>
<dbReference type="InterPro" id="IPR006264">
    <property type="entry name" value="EPSP_synthase"/>
</dbReference>
<feature type="binding site" evidence="7">
    <location>
        <position position="176"/>
    </location>
    <ligand>
        <name>3-phosphoshikimate</name>
        <dbReference type="ChEBI" id="CHEBI:145989"/>
    </ligand>
</feature>
<dbReference type="InterPro" id="IPR001986">
    <property type="entry name" value="Enolpyruvate_Tfrase_dom"/>
</dbReference>
<keyword evidence="7" id="KW-0963">Cytoplasm</keyword>
<dbReference type="Pfam" id="PF00275">
    <property type="entry name" value="EPSP_synthase"/>
    <property type="match status" value="2"/>
</dbReference>
<dbReference type="SUPFAM" id="SSF55205">
    <property type="entry name" value="EPT/RTPC-like"/>
    <property type="match status" value="1"/>
</dbReference>
<evidence type="ECO:0000256" key="5">
    <source>
        <dbReference type="ARBA" id="ARBA00023141"/>
    </source>
</evidence>
<dbReference type="UniPathway" id="UPA00053">
    <property type="reaction ID" value="UER00089"/>
</dbReference>
<evidence type="ECO:0000259" key="8">
    <source>
        <dbReference type="Pfam" id="PF00275"/>
    </source>
</evidence>
<dbReference type="GO" id="GO:0003866">
    <property type="term" value="F:3-phosphoshikimate 1-carboxyvinyltransferase activity"/>
    <property type="evidence" value="ECO:0007669"/>
    <property type="project" value="UniProtKB-UniRule"/>
</dbReference>
<feature type="binding site" evidence="7">
    <location>
        <position position="377"/>
    </location>
    <ligand>
        <name>phosphoenolpyruvate</name>
        <dbReference type="ChEBI" id="CHEBI:58702"/>
    </ligand>
</feature>
<evidence type="ECO:0000256" key="6">
    <source>
        <dbReference type="ARBA" id="ARBA00044633"/>
    </source>
</evidence>